<reference evidence="1 2" key="1">
    <citation type="submission" date="2019-05" db="EMBL/GenBank/DDBJ databases">
        <title>Dyadobacter AR-3-8 sp. nov., isolated from arctic soil.</title>
        <authorList>
            <person name="Chaudhary D.K."/>
        </authorList>
    </citation>
    <scope>NUCLEOTIDE SEQUENCE [LARGE SCALE GENOMIC DNA]</scope>
    <source>
        <strain evidence="1 2">AR-3-8</strain>
    </source>
</reference>
<proteinExistence type="predicted"/>
<name>A0A4U6D5N1_9BACT</name>
<comment type="caution">
    <text evidence="1">The sequence shown here is derived from an EMBL/GenBank/DDBJ whole genome shotgun (WGS) entry which is preliminary data.</text>
</comment>
<keyword evidence="2" id="KW-1185">Reference proteome</keyword>
<dbReference type="RefSeq" id="WP_137339397.1">
    <property type="nucleotide sequence ID" value="NZ_SZVO01000003.1"/>
</dbReference>
<evidence type="ECO:0000313" key="2">
    <source>
        <dbReference type="Proteomes" id="UP000304900"/>
    </source>
</evidence>
<gene>
    <name evidence="1" type="ORF">FDK13_07595</name>
</gene>
<sequence>MASVQNIANFGDSGRNLVLATGYFYECNEKINALLKAKEEANGGQPPAGAQYAIMMFDKGEKLDAGIKTSAQRNIYFRNDNEKNIYIKEATRNFWIPSQEELQEFSHARETPKYDVHFFADGEFMTISDDYIELEKWLENPDTVLDINVRPIGTELGQFISDNDNRPFNFTRLHTTRLAR</sequence>
<evidence type="ECO:0000313" key="1">
    <source>
        <dbReference type="EMBL" id="TKT92669.1"/>
    </source>
</evidence>
<protein>
    <submittedName>
        <fullName evidence="1">Uncharacterized protein</fullName>
    </submittedName>
</protein>
<dbReference type="Proteomes" id="UP000304900">
    <property type="component" value="Unassembled WGS sequence"/>
</dbReference>
<dbReference type="EMBL" id="SZVO01000003">
    <property type="protein sequence ID" value="TKT92669.1"/>
    <property type="molecule type" value="Genomic_DNA"/>
</dbReference>
<organism evidence="1 2">
    <name type="scientific">Dyadobacter frigoris</name>
    <dbReference type="NCBI Taxonomy" id="2576211"/>
    <lineage>
        <taxon>Bacteria</taxon>
        <taxon>Pseudomonadati</taxon>
        <taxon>Bacteroidota</taxon>
        <taxon>Cytophagia</taxon>
        <taxon>Cytophagales</taxon>
        <taxon>Spirosomataceae</taxon>
        <taxon>Dyadobacter</taxon>
    </lineage>
</organism>
<dbReference type="AlphaFoldDB" id="A0A4U6D5N1"/>
<accession>A0A4U6D5N1</accession>